<keyword evidence="18" id="KW-1185">Reference proteome</keyword>
<feature type="domain" description="Peptidase M4" evidence="13">
    <location>
        <begin position="269"/>
        <end position="420"/>
    </location>
</feature>
<dbReference type="Gene3D" id="3.10.450.490">
    <property type="match status" value="1"/>
</dbReference>
<comment type="subcellular location">
    <subcellularLocation>
        <location evidence="11">Secreted</location>
    </subcellularLocation>
</comment>
<dbReference type="PANTHER" id="PTHR33794:SF1">
    <property type="entry name" value="BACILLOLYSIN"/>
    <property type="match status" value="1"/>
</dbReference>
<dbReference type="AlphaFoldDB" id="A0A7T6Z0N6"/>
<dbReference type="Gene3D" id="1.10.390.10">
    <property type="entry name" value="Neutral Protease Domain 2"/>
    <property type="match status" value="1"/>
</dbReference>
<keyword evidence="8 11" id="KW-0482">Metalloprotease</keyword>
<feature type="domain" description="FTP" evidence="16">
    <location>
        <begin position="89"/>
        <end position="138"/>
    </location>
</feature>
<comment type="function">
    <text evidence="11">Extracellular zinc metalloprotease.</text>
</comment>
<feature type="compositionally biased region" description="Acidic residues" evidence="12">
    <location>
        <begin position="29"/>
        <end position="39"/>
    </location>
</feature>
<comment type="cofactor">
    <cofactor evidence="1 11">
        <name>Zn(2+)</name>
        <dbReference type="ChEBI" id="CHEBI:29105"/>
    </cofactor>
</comment>
<dbReference type="InterPro" id="IPR001570">
    <property type="entry name" value="Peptidase_M4_C_domain"/>
</dbReference>
<dbReference type="RefSeq" id="WP_200127109.1">
    <property type="nucleotide sequence ID" value="NZ_CP054705.1"/>
</dbReference>
<feature type="signal peptide" evidence="11">
    <location>
        <begin position="1"/>
        <end position="25"/>
    </location>
</feature>
<dbReference type="InterPro" id="IPR013856">
    <property type="entry name" value="Peptidase_M4_domain"/>
</dbReference>
<sequence>MAKKWTGCLSMGLIVSLAVSSGVLADNETPNDEVPEENSEDSRIIYQDDTAVSAQMQRSVEDQESNADSAKRFLEANNDFFDMTDPIQDMEVLEEQTDDEGMTHIRLQQTKNGIPVEGHEVIVHFDEDTTIDSVNGHFDSQVDEMDTISSSAVFPEDEAIENAREAVNAPEDLEEDPETELVYYPVGDDTHLVYKANITFMTEEPGNWFVFVDASTGEVIDQYNTISHMAEAAGLEDEALQNEENKQADASFSDAEPDAEEYQSATGPGIGVQGENRVLNISHKAADNGPGRTFSLFDFSIPDLDGILTYDAQEDFVLPGVPYSNEDAAFDFRDEFHAAAVDAHYNSTEVYEYFWEEHDRNSLDDEGMSVVSSVHYGEDFANAFWNGSQMTYGDGDDEMFIPLSAGLDVAAHEMTHGVTEHTAGLVYRFQSGAVNEAMSDIFGVLVDESSWHIGEDVMAPAAIEDGRFALRSLEDPGQFDVDEAYWAYGDGSGAYPSHMDEYYDLPIDLDNGGVHINSSIINHAAYLIGQDIGREDLGQIAYRALTTYLTPMSDFDDTRFAFVQSSIDIYGEDSDQTEAVRDGFDGVGIE</sequence>
<evidence type="ECO:0000259" key="13">
    <source>
        <dbReference type="Pfam" id="PF01447"/>
    </source>
</evidence>
<dbReference type="InterPro" id="IPR025711">
    <property type="entry name" value="PepSY"/>
</dbReference>
<keyword evidence="5 11" id="KW-0732">Signal</keyword>
<evidence type="ECO:0000313" key="17">
    <source>
        <dbReference type="EMBL" id="QQK74785.1"/>
    </source>
</evidence>
<comment type="similarity">
    <text evidence="2 11">Belongs to the peptidase M4 family.</text>
</comment>
<dbReference type="EMBL" id="CP054705">
    <property type="protein sequence ID" value="QQK74785.1"/>
    <property type="molecule type" value="Genomic_DNA"/>
</dbReference>
<dbReference type="Pfam" id="PF03413">
    <property type="entry name" value="PepSY"/>
    <property type="match status" value="1"/>
</dbReference>
<keyword evidence="6 11" id="KW-0378">Hydrolase</keyword>
<proteinExistence type="inferred from homology"/>
<evidence type="ECO:0000313" key="18">
    <source>
        <dbReference type="Proteomes" id="UP000595823"/>
    </source>
</evidence>
<name>A0A7T6Z0N6_9BACI</name>
<keyword evidence="4" id="KW-0479">Metal-binding</keyword>
<feature type="chain" id="PRO_5033112259" description="Neutral metalloproteinase" evidence="11">
    <location>
        <begin position="26"/>
        <end position="590"/>
    </location>
</feature>
<dbReference type="KEGG" id="scia:HUG15_03640"/>
<organism evidence="17 18">
    <name type="scientific">Salicibibacter cibarius</name>
    <dbReference type="NCBI Taxonomy" id="2743000"/>
    <lineage>
        <taxon>Bacteria</taxon>
        <taxon>Bacillati</taxon>
        <taxon>Bacillota</taxon>
        <taxon>Bacilli</taxon>
        <taxon>Bacillales</taxon>
        <taxon>Bacillaceae</taxon>
        <taxon>Salicibibacter</taxon>
    </lineage>
</organism>
<dbReference type="PRINTS" id="PR00730">
    <property type="entry name" value="THERMOLYSIN"/>
</dbReference>
<keyword evidence="9" id="KW-0865">Zymogen</keyword>
<evidence type="ECO:0000256" key="1">
    <source>
        <dbReference type="ARBA" id="ARBA00001947"/>
    </source>
</evidence>
<evidence type="ECO:0000256" key="12">
    <source>
        <dbReference type="SAM" id="MobiDB-lite"/>
    </source>
</evidence>
<evidence type="ECO:0000256" key="8">
    <source>
        <dbReference type="ARBA" id="ARBA00023049"/>
    </source>
</evidence>
<evidence type="ECO:0000256" key="7">
    <source>
        <dbReference type="ARBA" id="ARBA00022833"/>
    </source>
</evidence>
<feature type="domain" description="Peptidase M4 C-terminal" evidence="14">
    <location>
        <begin position="423"/>
        <end position="589"/>
    </location>
</feature>
<dbReference type="GO" id="GO:0046872">
    <property type="term" value="F:metal ion binding"/>
    <property type="evidence" value="ECO:0007669"/>
    <property type="project" value="UniProtKB-UniRule"/>
</dbReference>
<reference evidence="17 18" key="1">
    <citation type="submission" date="2020-06" db="EMBL/GenBank/DDBJ databases">
        <title>Genomic analysis of Salicibibacter sp. NKC5-3.</title>
        <authorList>
            <person name="Oh Y.J."/>
        </authorList>
    </citation>
    <scope>NUCLEOTIDE SEQUENCE [LARGE SCALE GENOMIC DNA]</scope>
    <source>
        <strain evidence="17 18">NKC5-3</strain>
    </source>
</reference>
<dbReference type="InterPro" id="IPR011096">
    <property type="entry name" value="FTP_domain"/>
</dbReference>
<dbReference type="InterPro" id="IPR027268">
    <property type="entry name" value="Peptidase_M4/M1_CTD_sf"/>
</dbReference>
<accession>A0A7T6Z0N6</accession>
<evidence type="ECO:0000256" key="6">
    <source>
        <dbReference type="ARBA" id="ARBA00022801"/>
    </source>
</evidence>
<evidence type="ECO:0000259" key="16">
    <source>
        <dbReference type="Pfam" id="PF07504"/>
    </source>
</evidence>
<feature type="active site" description="Proton donor" evidence="10">
    <location>
        <position position="515"/>
    </location>
</feature>
<evidence type="ECO:0000256" key="11">
    <source>
        <dbReference type="RuleBase" id="RU366073"/>
    </source>
</evidence>
<evidence type="ECO:0000256" key="3">
    <source>
        <dbReference type="ARBA" id="ARBA00022670"/>
    </source>
</evidence>
<dbReference type="SUPFAM" id="SSF55486">
    <property type="entry name" value="Metalloproteases ('zincins'), catalytic domain"/>
    <property type="match status" value="1"/>
</dbReference>
<gene>
    <name evidence="17" type="ORF">HUG15_03640</name>
</gene>
<keyword evidence="11" id="KW-0964">Secreted</keyword>
<dbReference type="GO" id="GO:0006508">
    <property type="term" value="P:proteolysis"/>
    <property type="evidence" value="ECO:0007669"/>
    <property type="project" value="UniProtKB-KW"/>
</dbReference>
<evidence type="ECO:0000256" key="10">
    <source>
        <dbReference type="PIRSR" id="PIRSR623612-1"/>
    </source>
</evidence>
<dbReference type="CDD" id="cd09597">
    <property type="entry name" value="M4_TLP"/>
    <property type="match status" value="1"/>
</dbReference>
<dbReference type="Gene3D" id="3.10.170.10">
    <property type="match status" value="1"/>
</dbReference>
<dbReference type="Proteomes" id="UP000595823">
    <property type="component" value="Chromosome"/>
</dbReference>
<evidence type="ECO:0000256" key="4">
    <source>
        <dbReference type="ARBA" id="ARBA00022723"/>
    </source>
</evidence>
<feature type="domain" description="PepSY" evidence="15">
    <location>
        <begin position="155"/>
        <end position="223"/>
    </location>
</feature>
<dbReference type="InterPro" id="IPR023612">
    <property type="entry name" value="Peptidase_M4"/>
</dbReference>
<evidence type="ECO:0000256" key="2">
    <source>
        <dbReference type="ARBA" id="ARBA00009388"/>
    </source>
</evidence>
<evidence type="ECO:0000256" key="5">
    <source>
        <dbReference type="ARBA" id="ARBA00022729"/>
    </source>
</evidence>
<dbReference type="GO" id="GO:0004222">
    <property type="term" value="F:metalloendopeptidase activity"/>
    <property type="evidence" value="ECO:0007669"/>
    <property type="project" value="UniProtKB-UniRule"/>
</dbReference>
<evidence type="ECO:0000259" key="14">
    <source>
        <dbReference type="Pfam" id="PF02868"/>
    </source>
</evidence>
<dbReference type="InterPro" id="IPR050728">
    <property type="entry name" value="Zinc_Metalloprotease_M4"/>
</dbReference>
<dbReference type="Gene3D" id="3.10.450.40">
    <property type="match status" value="1"/>
</dbReference>
<evidence type="ECO:0000256" key="9">
    <source>
        <dbReference type="ARBA" id="ARBA00023145"/>
    </source>
</evidence>
<feature type="region of interest" description="Disordered" evidence="12">
    <location>
        <begin position="24"/>
        <end position="43"/>
    </location>
</feature>
<dbReference type="EC" id="3.4.24.-" evidence="11"/>
<protein>
    <recommendedName>
        <fullName evidence="11">Neutral metalloproteinase</fullName>
        <ecNumber evidence="11">3.4.24.-</ecNumber>
    </recommendedName>
</protein>
<feature type="active site" evidence="10">
    <location>
        <position position="413"/>
    </location>
</feature>
<dbReference type="Pfam" id="PF02868">
    <property type="entry name" value="Peptidase_M4_C"/>
    <property type="match status" value="1"/>
</dbReference>
<dbReference type="PANTHER" id="PTHR33794">
    <property type="entry name" value="BACILLOLYSIN"/>
    <property type="match status" value="1"/>
</dbReference>
<keyword evidence="7 11" id="KW-0862">Zinc</keyword>
<keyword evidence="3 11" id="KW-0645">Protease</keyword>
<evidence type="ECO:0000259" key="15">
    <source>
        <dbReference type="Pfam" id="PF03413"/>
    </source>
</evidence>
<dbReference type="Pfam" id="PF01447">
    <property type="entry name" value="Peptidase_M4"/>
    <property type="match status" value="1"/>
</dbReference>
<dbReference type="Pfam" id="PF07504">
    <property type="entry name" value="FTP"/>
    <property type="match status" value="1"/>
</dbReference>
<dbReference type="GO" id="GO:0005576">
    <property type="term" value="C:extracellular region"/>
    <property type="evidence" value="ECO:0007669"/>
    <property type="project" value="UniProtKB-SubCell"/>
</dbReference>